<comment type="subcellular location">
    <subcellularLocation>
        <location evidence="1">Membrane</location>
        <topology evidence="1">Multi-pass membrane protein</topology>
    </subcellularLocation>
</comment>
<comment type="caution">
    <text evidence="8">The sequence shown here is derived from an EMBL/GenBank/DDBJ whole genome shotgun (WGS) entry which is preliminary data.</text>
</comment>
<feature type="compositionally biased region" description="Basic and acidic residues" evidence="5">
    <location>
        <begin position="141"/>
        <end position="156"/>
    </location>
</feature>
<dbReference type="PANTHER" id="PTHR11132">
    <property type="entry name" value="SOLUTE CARRIER FAMILY 35"/>
    <property type="match status" value="1"/>
</dbReference>
<keyword evidence="4 6" id="KW-0472">Membrane</keyword>
<feature type="transmembrane region" description="Helical" evidence="6">
    <location>
        <begin position="432"/>
        <end position="456"/>
    </location>
</feature>
<feature type="transmembrane region" description="Helical" evidence="6">
    <location>
        <begin position="463"/>
        <end position="484"/>
    </location>
</feature>
<dbReference type="InterPro" id="IPR037185">
    <property type="entry name" value="EmrE-like"/>
</dbReference>
<keyword evidence="3 6" id="KW-1133">Transmembrane helix</keyword>
<evidence type="ECO:0000256" key="4">
    <source>
        <dbReference type="ARBA" id="ARBA00023136"/>
    </source>
</evidence>
<protein>
    <recommendedName>
        <fullName evidence="7">Sugar phosphate transporter domain-containing protein</fullName>
    </recommendedName>
</protein>
<dbReference type="InterPro" id="IPR004853">
    <property type="entry name" value="Sugar_P_trans_dom"/>
</dbReference>
<accession>A0A8T2R6N9</accession>
<evidence type="ECO:0000313" key="9">
    <source>
        <dbReference type="Proteomes" id="UP000825935"/>
    </source>
</evidence>
<feature type="region of interest" description="Disordered" evidence="5">
    <location>
        <begin position="1"/>
        <end position="37"/>
    </location>
</feature>
<gene>
    <name evidence="8" type="ORF">KP509_29G050600</name>
</gene>
<feature type="transmembrane region" description="Helical" evidence="6">
    <location>
        <begin position="218"/>
        <end position="240"/>
    </location>
</feature>
<feature type="transmembrane region" description="Helical" evidence="6">
    <location>
        <begin position="382"/>
        <end position="412"/>
    </location>
</feature>
<keyword evidence="2 6" id="KW-0812">Transmembrane</keyword>
<sequence length="548" mass="61360">MSDETEEYPLSDGELSFSRWRSNNTSQTRVRPSIAHQSDDSAIDFPVQFVIHPHKQDGELPGLAERRGVNVTISPQSVWDSAQSSAVSSPSSNYAVSDEEFEKEFGFTPSSTLGHTDDPHEGLINRQHSIRLSSNPVHALEEDSYQRSREEEEHGSDGSSELSFQDMVERQADNLMLSGRPVFLTVLRTLFYISIWYFFSTGLTIYNKKLLGAKLWDFPAPLLMNTVHFSMQAVISWLILRYFSPSMRPTSSISWKDYFVRVVPTGVATALDVDLTNASLVFISVSFETMCKSAGPVFLLLFAFAFKLEVPSFRLFGIILVISSGVLLTGLGSLLNTKPEEQKFEVLGFILVMLAAVMSGFRWTVTQILLQKKEFGLNNQEVVIFISGLNNPFAVMSQLAPVMALLTGVLSVASEPWHKLREHPFFDTYDDAIKSVLLLLLGGSLAFFMVLAEYFLISKTSAVTLTVAGVVKEVVTIMVAVIFLGDDFSVMKGVGLGVIMLGVCWYNWFKYQKFKEGTPGDDVGSEKLPIRYIRLIDRRKEDEVMHTY</sequence>
<feature type="transmembrane region" description="Helical" evidence="6">
    <location>
        <begin position="182"/>
        <end position="206"/>
    </location>
</feature>
<dbReference type="GO" id="GO:0016020">
    <property type="term" value="C:membrane"/>
    <property type="evidence" value="ECO:0007669"/>
    <property type="project" value="UniProtKB-SubCell"/>
</dbReference>
<feature type="transmembrane region" description="Helical" evidence="6">
    <location>
        <begin position="347"/>
        <end position="370"/>
    </location>
</feature>
<evidence type="ECO:0000313" key="8">
    <source>
        <dbReference type="EMBL" id="KAH7292072.1"/>
    </source>
</evidence>
<evidence type="ECO:0000256" key="5">
    <source>
        <dbReference type="SAM" id="MobiDB-lite"/>
    </source>
</evidence>
<keyword evidence="9" id="KW-1185">Reference proteome</keyword>
<dbReference type="EMBL" id="CM035434">
    <property type="protein sequence ID" value="KAH7292072.1"/>
    <property type="molecule type" value="Genomic_DNA"/>
</dbReference>
<feature type="transmembrane region" description="Helical" evidence="6">
    <location>
        <begin position="313"/>
        <end position="335"/>
    </location>
</feature>
<dbReference type="OMA" id="EWHARCK"/>
<evidence type="ECO:0000256" key="3">
    <source>
        <dbReference type="ARBA" id="ARBA00022989"/>
    </source>
</evidence>
<feature type="region of interest" description="Disordered" evidence="5">
    <location>
        <begin position="141"/>
        <end position="163"/>
    </location>
</feature>
<dbReference type="AlphaFoldDB" id="A0A8T2R6N9"/>
<proteinExistence type="predicted"/>
<feature type="transmembrane region" description="Helical" evidence="6">
    <location>
        <begin position="490"/>
        <end position="509"/>
    </location>
</feature>
<dbReference type="OrthoDB" id="18894at2759"/>
<reference evidence="8" key="1">
    <citation type="submission" date="2021-08" db="EMBL/GenBank/DDBJ databases">
        <title>WGS assembly of Ceratopteris richardii.</title>
        <authorList>
            <person name="Marchant D.B."/>
            <person name="Chen G."/>
            <person name="Jenkins J."/>
            <person name="Shu S."/>
            <person name="Leebens-Mack J."/>
            <person name="Grimwood J."/>
            <person name="Schmutz J."/>
            <person name="Soltis P."/>
            <person name="Soltis D."/>
            <person name="Chen Z.-H."/>
        </authorList>
    </citation>
    <scope>NUCLEOTIDE SEQUENCE</scope>
    <source>
        <strain evidence="8">Whitten #5841</strain>
        <tissue evidence="8">Leaf</tissue>
    </source>
</reference>
<evidence type="ECO:0000256" key="2">
    <source>
        <dbReference type="ARBA" id="ARBA00022692"/>
    </source>
</evidence>
<feature type="transmembrane region" description="Helical" evidence="6">
    <location>
        <begin position="280"/>
        <end position="306"/>
    </location>
</feature>
<feature type="domain" description="Sugar phosphate transporter" evidence="7">
    <location>
        <begin position="188"/>
        <end position="507"/>
    </location>
</feature>
<evidence type="ECO:0000256" key="6">
    <source>
        <dbReference type="SAM" id="Phobius"/>
    </source>
</evidence>
<evidence type="ECO:0000259" key="7">
    <source>
        <dbReference type="Pfam" id="PF03151"/>
    </source>
</evidence>
<organism evidence="8 9">
    <name type="scientific">Ceratopteris richardii</name>
    <name type="common">Triangle waterfern</name>
    <dbReference type="NCBI Taxonomy" id="49495"/>
    <lineage>
        <taxon>Eukaryota</taxon>
        <taxon>Viridiplantae</taxon>
        <taxon>Streptophyta</taxon>
        <taxon>Embryophyta</taxon>
        <taxon>Tracheophyta</taxon>
        <taxon>Polypodiopsida</taxon>
        <taxon>Polypodiidae</taxon>
        <taxon>Polypodiales</taxon>
        <taxon>Pteridineae</taxon>
        <taxon>Pteridaceae</taxon>
        <taxon>Parkerioideae</taxon>
        <taxon>Ceratopteris</taxon>
    </lineage>
</organism>
<dbReference type="SUPFAM" id="SSF103481">
    <property type="entry name" value="Multidrug resistance efflux transporter EmrE"/>
    <property type="match status" value="1"/>
</dbReference>
<dbReference type="InterPro" id="IPR050186">
    <property type="entry name" value="TPT_transporter"/>
</dbReference>
<name>A0A8T2R6N9_CERRI</name>
<feature type="compositionally biased region" description="Polar residues" evidence="5">
    <location>
        <begin position="19"/>
        <end position="30"/>
    </location>
</feature>
<dbReference type="Pfam" id="PF03151">
    <property type="entry name" value="TPT"/>
    <property type="match status" value="1"/>
</dbReference>
<evidence type="ECO:0000256" key="1">
    <source>
        <dbReference type="ARBA" id="ARBA00004141"/>
    </source>
</evidence>
<dbReference type="Proteomes" id="UP000825935">
    <property type="component" value="Chromosome 29"/>
</dbReference>